<dbReference type="Proteomes" id="UP000016658">
    <property type="component" value="Unassembled WGS sequence"/>
</dbReference>
<keyword evidence="1" id="KW-0812">Transmembrane</keyword>
<keyword evidence="1" id="KW-0472">Membrane</keyword>
<evidence type="ECO:0000313" key="2">
    <source>
        <dbReference type="EMBL" id="ERK42126.1"/>
    </source>
</evidence>
<keyword evidence="1" id="KW-1133">Transmembrane helix</keyword>
<evidence type="ECO:0000256" key="1">
    <source>
        <dbReference type="SAM" id="Phobius"/>
    </source>
</evidence>
<proteinExistence type="predicted"/>
<gene>
    <name evidence="2" type="ORF">HMPREF0367_01773</name>
</gene>
<organism evidence="2 3">
    <name type="scientific">Faecalitalea cylindroides ATCC 27803</name>
    <dbReference type="NCBI Taxonomy" id="649755"/>
    <lineage>
        <taxon>Bacteria</taxon>
        <taxon>Bacillati</taxon>
        <taxon>Bacillota</taxon>
        <taxon>Erysipelotrichia</taxon>
        <taxon>Erysipelotrichales</taxon>
        <taxon>Erysipelotrichaceae</taxon>
        <taxon>Faecalitalea</taxon>
    </lineage>
</organism>
<dbReference type="OrthoDB" id="1645991at2"/>
<name>U2PDB8_9FIRM</name>
<dbReference type="HOGENOM" id="CLU_2843371_0_0_9"/>
<dbReference type="AlphaFoldDB" id="U2PDB8"/>
<comment type="caution">
    <text evidence="2">The sequence shown here is derived from an EMBL/GenBank/DDBJ whole genome shotgun (WGS) entry which is preliminary data.</text>
</comment>
<dbReference type="RefSeq" id="WP_035401479.1">
    <property type="nucleotide sequence ID" value="NZ_KI270990.1"/>
</dbReference>
<sequence length="65" mass="7523">MIVFWIIGVLFLVVGLIVCVPRYRMFLKYKGRASGKIIKIETNGKTSRAIFEYSVGKRIYRQHTG</sequence>
<feature type="transmembrane region" description="Helical" evidence="1">
    <location>
        <begin position="6"/>
        <end position="23"/>
    </location>
</feature>
<protein>
    <submittedName>
        <fullName evidence="2">Uncharacterized protein</fullName>
    </submittedName>
</protein>
<dbReference type="EMBL" id="AWVI01000094">
    <property type="protein sequence ID" value="ERK42126.1"/>
    <property type="molecule type" value="Genomic_DNA"/>
</dbReference>
<reference evidence="2 3" key="1">
    <citation type="submission" date="2013-06" db="EMBL/GenBank/DDBJ databases">
        <authorList>
            <person name="Weinstock G."/>
            <person name="Sodergren E."/>
            <person name="Lobos E.A."/>
            <person name="Fulton L."/>
            <person name="Fulton R."/>
            <person name="Courtney L."/>
            <person name="Fronick C."/>
            <person name="O'Laughlin M."/>
            <person name="Godfrey J."/>
            <person name="Wilson R.M."/>
            <person name="Miner T."/>
            <person name="Farmer C."/>
            <person name="Delehaunty K."/>
            <person name="Cordes M."/>
            <person name="Minx P."/>
            <person name="Tomlinson C."/>
            <person name="Chen J."/>
            <person name="Wollam A."/>
            <person name="Pepin K.H."/>
            <person name="Bhonagiri V."/>
            <person name="Zhang X."/>
            <person name="Warren W."/>
            <person name="Mitreva M."/>
            <person name="Mardis E.R."/>
            <person name="Wilson R.K."/>
        </authorList>
    </citation>
    <scope>NUCLEOTIDE SEQUENCE [LARGE SCALE GENOMIC DNA]</scope>
    <source>
        <strain evidence="2 3">ATCC 27803</strain>
    </source>
</reference>
<accession>U2PDB8</accession>
<evidence type="ECO:0000313" key="3">
    <source>
        <dbReference type="Proteomes" id="UP000016658"/>
    </source>
</evidence>